<keyword evidence="3" id="KW-0862">Zinc</keyword>
<comment type="caution">
    <text evidence="7">The sequence shown here is derived from an EMBL/GenBank/DDBJ whole genome shotgun (WGS) entry which is preliminary data.</text>
</comment>
<accession>A0AAE1H764</accession>
<dbReference type="InterPro" id="IPR019786">
    <property type="entry name" value="Zinc_finger_PHD-type_CS"/>
</dbReference>
<dbReference type="SMART" id="SM00249">
    <property type="entry name" value="PHD"/>
    <property type="match status" value="2"/>
</dbReference>
<sequence length="297" mass="33294">MVDDKCPVCGRVASRSFWIECEQCLRWFHGDCVGFKSKKEADILNFWVCQMCSNRRNVGTETDFNYDPSSFVVVCVCQNSMLQSSEIRSVIICSECRKWYDKKCIRMNQNNDSITCPSCCSSVEVNLDAHKTKVVHKSSQTLIMVEKRIVDKGTNTEQQDKKMVHSSSQTVLDMEKRTVDKGTDPIIEAERKTMDNFPKREKSKVACGSRLSLSNSQKKNGIFKTSSQPAVAGKKIGDSKLFNSQSLVVMSTQATISGKNTCMGPGKHKSTAAPQSKRSSEELSDEDFLPKKKHGKL</sequence>
<dbReference type="Gene3D" id="3.30.40.10">
    <property type="entry name" value="Zinc/RING finger domain, C3HC4 (zinc finger)"/>
    <property type="match status" value="1"/>
</dbReference>
<evidence type="ECO:0000256" key="2">
    <source>
        <dbReference type="ARBA" id="ARBA00022771"/>
    </source>
</evidence>
<evidence type="ECO:0000313" key="8">
    <source>
        <dbReference type="Proteomes" id="UP001219518"/>
    </source>
</evidence>
<proteinExistence type="predicted"/>
<dbReference type="PROSITE" id="PS01359">
    <property type="entry name" value="ZF_PHD_1"/>
    <property type="match status" value="1"/>
</dbReference>
<evidence type="ECO:0000259" key="6">
    <source>
        <dbReference type="PROSITE" id="PS50016"/>
    </source>
</evidence>
<dbReference type="GO" id="GO:0008270">
    <property type="term" value="F:zinc ion binding"/>
    <property type="evidence" value="ECO:0007669"/>
    <property type="project" value="UniProtKB-KW"/>
</dbReference>
<feature type="region of interest" description="Disordered" evidence="5">
    <location>
        <begin position="257"/>
        <end position="297"/>
    </location>
</feature>
<dbReference type="InterPro" id="IPR013083">
    <property type="entry name" value="Znf_RING/FYVE/PHD"/>
</dbReference>
<dbReference type="InterPro" id="IPR011011">
    <property type="entry name" value="Znf_FYVE_PHD"/>
</dbReference>
<dbReference type="CDD" id="cd15517">
    <property type="entry name" value="PHD_TCF19_like"/>
    <property type="match status" value="1"/>
</dbReference>
<keyword evidence="2 4" id="KW-0863">Zinc-finger</keyword>
<dbReference type="PROSITE" id="PS50016">
    <property type="entry name" value="ZF_PHD_2"/>
    <property type="match status" value="1"/>
</dbReference>
<dbReference type="EMBL" id="JAHWGI010000469">
    <property type="protein sequence ID" value="KAK3915894.1"/>
    <property type="molecule type" value="Genomic_DNA"/>
</dbReference>
<dbReference type="InterPro" id="IPR001965">
    <property type="entry name" value="Znf_PHD"/>
</dbReference>
<dbReference type="Gene3D" id="2.60.120.650">
    <property type="entry name" value="Cupin"/>
    <property type="match status" value="1"/>
</dbReference>
<evidence type="ECO:0000256" key="4">
    <source>
        <dbReference type="PROSITE-ProRule" id="PRU00146"/>
    </source>
</evidence>
<keyword evidence="1" id="KW-0479">Metal-binding</keyword>
<name>A0AAE1H764_9NEOP</name>
<organism evidence="7 8">
    <name type="scientific">Frankliniella fusca</name>
    <dbReference type="NCBI Taxonomy" id="407009"/>
    <lineage>
        <taxon>Eukaryota</taxon>
        <taxon>Metazoa</taxon>
        <taxon>Ecdysozoa</taxon>
        <taxon>Arthropoda</taxon>
        <taxon>Hexapoda</taxon>
        <taxon>Insecta</taxon>
        <taxon>Pterygota</taxon>
        <taxon>Neoptera</taxon>
        <taxon>Paraneoptera</taxon>
        <taxon>Thysanoptera</taxon>
        <taxon>Terebrantia</taxon>
        <taxon>Thripoidea</taxon>
        <taxon>Thripidae</taxon>
        <taxon>Frankliniella</taxon>
    </lineage>
</organism>
<feature type="domain" description="PHD-type" evidence="6">
    <location>
        <begin position="3"/>
        <end position="55"/>
    </location>
</feature>
<dbReference type="InterPro" id="IPR019787">
    <property type="entry name" value="Znf_PHD-finger"/>
</dbReference>
<keyword evidence="8" id="KW-1185">Reference proteome</keyword>
<evidence type="ECO:0000256" key="1">
    <source>
        <dbReference type="ARBA" id="ARBA00022723"/>
    </source>
</evidence>
<evidence type="ECO:0000256" key="5">
    <source>
        <dbReference type="SAM" id="MobiDB-lite"/>
    </source>
</evidence>
<evidence type="ECO:0000313" key="7">
    <source>
        <dbReference type="EMBL" id="KAK3915894.1"/>
    </source>
</evidence>
<evidence type="ECO:0000256" key="3">
    <source>
        <dbReference type="ARBA" id="ARBA00022833"/>
    </source>
</evidence>
<dbReference type="Proteomes" id="UP001219518">
    <property type="component" value="Unassembled WGS sequence"/>
</dbReference>
<reference evidence="7" key="1">
    <citation type="submission" date="2021-07" db="EMBL/GenBank/DDBJ databases">
        <authorList>
            <person name="Catto M.A."/>
            <person name="Jacobson A."/>
            <person name="Kennedy G."/>
            <person name="Labadie P."/>
            <person name="Hunt B.G."/>
            <person name="Srinivasan R."/>
        </authorList>
    </citation>
    <scope>NUCLEOTIDE SEQUENCE</scope>
    <source>
        <strain evidence="7">PL_HMW_Pooled</strain>
        <tissue evidence="7">Head</tissue>
    </source>
</reference>
<dbReference type="SUPFAM" id="SSF57903">
    <property type="entry name" value="FYVE/PHD zinc finger"/>
    <property type="match status" value="1"/>
</dbReference>
<protein>
    <submittedName>
        <fullName evidence="7">Nucleosome-remodeling factor subunit NURF301-like</fullName>
    </submittedName>
</protein>
<reference evidence="7" key="2">
    <citation type="journal article" date="2023" name="BMC Genomics">
        <title>Pest status, molecular evolution, and epigenetic factors derived from the genome assembly of Frankliniella fusca, a thysanopteran phytovirus vector.</title>
        <authorList>
            <person name="Catto M.A."/>
            <person name="Labadie P.E."/>
            <person name="Jacobson A.L."/>
            <person name="Kennedy G.G."/>
            <person name="Srinivasan R."/>
            <person name="Hunt B.G."/>
        </authorList>
    </citation>
    <scope>NUCLEOTIDE SEQUENCE</scope>
    <source>
        <strain evidence="7">PL_HMW_Pooled</strain>
    </source>
</reference>
<dbReference type="AlphaFoldDB" id="A0AAE1H764"/>
<dbReference type="Pfam" id="PF00628">
    <property type="entry name" value="PHD"/>
    <property type="match status" value="1"/>
</dbReference>
<gene>
    <name evidence="7" type="ORF">KUF71_025191</name>
</gene>